<feature type="transmembrane region" description="Helical" evidence="1">
    <location>
        <begin position="172"/>
        <end position="194"/>
    </location>
</feature>
<dbReference type="RefSeq" id="WP_169347937.1">
    <property type="nucleotide sequence ID" value="NZ_JABBJJ010000147.1"/>
</dbReference>
<name>A0A848LLW6_9BACT</name>
<dbReference type="PANTHER" id="PTHR35337">
    <property type="entry name" value="SLR1478 PROTEIN"/>
    <property type="match status" value="1"/>
</dbReference>
<keyword evidence="1" id="KW-0472">Membrane</keyword>
<accession>A0A848LLW6</accession>
<dbReference type="InterPro" id="IPR002798">
    <property type="entry name" value="SpoIIM-like"/>
</dbReference>
<dbReference type="PANTHER" id="PTHR35337:SF1">
    <property type="entry name" value="SLR1478 PROTEIN"/>
    <property type="match status" value="1"/>
</dbReference>
<evidence type="ECO:0000313" key="3">
    <source>
        <dbReference type="Proteomes" id="UP000518300"/>
    </source>
</evidence>
<keyword evidence="3" id="KW-1185">Reference proteome</keyword>
<proteinExistence type="predicted"/>
<feature type="transmembrane region" description="Helical" evidence="1">
    <location>
        <begin position="291"/>
        <end position="311"/>
    </location>
</feature>
<gene>
    <name evidence="2" type="ORF">HG543_27975</name>
</gene>
<keyword evidence="1" id="KW-0812">Transmembrane</keyword>
<comment type="caution">
    <text evidence="2">The sequence shown here is derived from an EMBL/GenBank/DDBJ whole genome shotgun (WGS) entry which is preliminary data.</text>
</comment>
<feature type="transmembrane region" description="Helical" evidence="1">
    <location>
        <begin position="267"/>
        <end position="285"/>
    </location>
</feature>
<keyword evidence="1" id="KW-1133">Transmembrane helix</keyword>
<reference evidence="2 3" key="1">
    <citation type="submission" date="2020-04" db="EMBL/GenBank/DDBJ databases">
        <title>Draft genome of Pyxidicoccus fallax type strain.</title>
        <authorList>
            <person name="Whitworth D.E."/>
        </authorList>
    </citation>
    <scope>NUCLEOTIDE SEQUENCE [LARGE SCALE GENOMIC DNA]</scope>
    <source>
        <strain evidence="2 3">DSM 14698</strain>
    </source>
</reference>
<evidence type="ECO:0000256" key="1">
    <source>
        <dbReference type="SAM" id="Phobius"/>
    </source>
</evidence>
<dbReference type="EMBL" id="JABBJJ010000147">
    <property type="protein sequence ID" value="NMO18672.1"/>
    <property type="molecule type" value="Genomic_DNA"/>
</dbReference>
<dbReference type="AlphaFoldDB" id="A0A848LLW6"/>
<organism evidence="2 3">
    <name type="scientific">Pyxidicoccus fallax</name>
    <dbReference type="NCBI Taxonomy" id="394095"/>
    <lineage>
        <taxon>Bacteria</taxon>
        <taxon>Pseudomonadati</taxon>
        <taxon>Myxococcota</taxon>
        <taxon>Myxococcia</taxon>
        <taxon>Myxococcales</taxon>
        <taxon>Cystobacterineae</taxon>
        <taxon>Myxococcaceae</taxon>
        <taxon>Pyxidicoccus</taxon>
    </lineage>
</organism>
<sequence>MALPLPAFVAKRRADWDALQALLGRQRSGALKLEELRTLDTLYRRAAADLAHTQTFYPGTDAHRFLNQLCGQAYAAIYQPPRERWPAVRDFFRRDFPRTLRREKGFVGASAALFCLGLLLGALVVLWEPRGAELLVPAGVRQYVAHGRMWTDDILSVAPPNSVASGIATNNLTVTILTFAMGMLFGLGTLYMLVNNGVHIGAVGAHCIREGMARGFFDFISAHGPVELSIIVIAGGAGLMVGQALIDPGELPRGQALALRGREAVKLVLGCAPFLAFIGVVEGYVSPGSMFPTWVKAGLGLSLGALFWGYLLRAGRAEADGAAVPADSAS</sequence>
<protein>
    <submittedName>
        <fullName evidence="2">Stage II sporulation protein M</fullName>
    </submittedName>
</protein>
<dbReference type="Pfam" id="PF01944">
    <property type="entry name" value="SpoIIM"/>
    <property type="match status" value="1"/>
</dbReference>
<dbReference type="Proteomes" id="UP000518300">
    <property type="component" value="Unassembled WGS sequence"/>
</dbReference>
<feature type="transmembrane region" description="Helical" evidence="1">
    <location>
        <begin position="106"/>
        <end position="127"/>
    </location>
</feature>
<evidence type="ECO:0000313" key="2">
    <source>
        <dbReference type="EMBL" id="NMO18672.1"/>
    </source>
</evidence>